<dbReference type="RefSeq" id="WP_186918193.1">
    <property type="nucleotide sequence ID" value="NZ_JACOPQ010000001.1"/>
</dbReference>
<keyword evidence="2" id="KW-0378">Hydrolase</keyword>
<dbReference type="PANTHER" id="PTHR34448">
    <property type="entry name" value="AMINOPEPTIDASE"/>
    <property type="match status" value="1"/>
</dbReference>
<evidence type="ECO:0000313" key="3">
    <source>
        <dbReference type="Proteomes" id="UP000607645"/>
    </source>
</evidence>
<comment type="caution">
    <text evidence="2">The sequence shown here is derived from an EMBL/GenBank/DDBJ whole genome shotgun (WGS) entry which is preliminary data.</text>
</comment>
<dbReference type="SUPFAM" id="SSF144052">
    <property type="entry name" value="Thermophilic metalloprotease-like"/>
    <property type="match status" value="1"/>
</dbReference>
<dbReference type="EMBL" id="JACOPQ010000001">
    <property type="protein sequence ID" value="MBC5735539.1"/>
    <property type="molecule type" value="Genomic_DNA"/>
</dbReference>
<proteinExistence type="predicted"/>
<name>A0A8J6JIW0_9FIRM</name>
<sequence length="561" mass="61718">MTDSHLALAAHLSRTWLGGEAELETLAESAKGDQARLEGALSRWVGTHAVDIAGREVRALVTIGADNPWETVLRSAEGGCLSWLEDYGLPVREEERELAAFLYEYPGARRREIGVHIVEAFLHGFLSQSRTRRSRRRVRLNYCVGQEALAQEVLRALEERGLQAVVQQPQCLAWSGAYAMAHGADRAACLSAAALEALLRAYDLAYRRNSPELLDTCGMIGIGQFGEAAGVPGVLEGAYAPGGQRRSRLLELENAKREMEARYLAPSDLSFCKVAFPNLLVGENFPAVFDAFCDLNTMESEKYELIQQTLIDALDTCERVELEGAAGNDTRLTVMLRPLGDGSKETNFLNCGGDLNIPHGELFTTPVLAGTTGTLHVKEIYLKGVYFRDLKLEFRDGMIASYGCGGCADEPAGRAYVKEHLLQGHDTLPMGEFAIGSNTLAYAIARDMDLLPRMPILLAEKMGPHVAVGDPCFARGEDAPVYNLYDKKEMTARENERTGRRRTGEEVYTNVHTDITLAFDELARLDGVRPGGERVPILRDGRFVLPGTECLNEPLERGVQR</sequence>
<dbReference type="PANTHER" id="PTHR34448:SF1">
    <property type="entry name" value="BLL6088 PROTEIN"/>
    <property type="match status" value="1"/>
</dbReference>
<dbReference type="InterPro" id="IPR000787">
    <property type="entry name" value="Peptidase_M29"/>
</dbReference>
<evidence type="ECO:0000256" key="1">
    <source>
        <dbReference type="ARBA" id="ARBA00022723"/>
    </source>
</evidence>
<keyword evidence="1" id="KW-0479">Metal-binding</keyword>
<accession>A0A8J6JIW0</accession>
<protein>
    <submittedName>
        <fullName evidence="2">Aminopeptidase</fullName>
    </submittedName>
</protein>
<keyword evidence="2" id="KW-0645">Protease</keyword>
<keyword evidence="3" id="KW-1185">Reference proteome</keyword>
<dbReference type="GO" id="GO:0004177">
    <property type="term" value="F:aminopeptidase activity"/>
    <property type="evidence" value="ECO:0007669"/>
    <property type="project" value="UniProtKB-KW"/>
</dbReference>
<dbReference type="Pfam" id="PF02073">
    <property type="entry name" value="Peptidase_M29"/>
    <property type="match status" value="1"/>
</dbReference>
<dbReference type="Proteomes" id="UP000607645">
    <property type="component" value="Unassembled WGS sequence"/>
</dbReference>
<evidence type="ECO:0000313" key="2">
    <source>
        <dbReference type="EMBL" id="MBC5735539.1"/>
    </source>
</evidence>
<dbReference type="GO" id="GO:0006508">
    <property type="term" value="P:proteolysis"/>
    <property type="evidence" value="ECO:0007669"/>
    <property type="project" value="InterPro"/>
</dbReference>
<gene>
    <name evidence="2" type="ORF">H8S62_00770</name>
</gene>
<dbReference type="AlphaFoldDB" id="A0A8J6JIW0"/>
<dbReference type="InterPro" id="IPR052170">
    <property type="entry name" value="M29_Exopeptidase"/>
</dbReference>
<dbReference type="GO" id="GO:0046872">
    <property type="term" value="F:metal ion binding"/>
    <property type="evidence" value="ECO:0007669"/>
    <property type="project" value="UniProtKB-KW"/>
</dbReference>
<keyword evidence="2" id="KW-0031">Aminopeptidase</keyword>
<organism evidence="2 3">
    <name type="scientific">Lawsonibacter faecis</name>
    <dbReference type="NCBI Taxonomy" id="2763052"/>
    <lineage>
        <taxon>Bacteria</taxon>
        <taxon>Bacillati</taxon>
        <taxon>Bacillota</taxon>
        <taxon>Clostridia</taxon>
        <taxon>Eubacteriales</taxon>
        <taxon>Oscillospiraceae</taxon>
        <taxon>Lawsonibacter</taxon>
    </lineage>
</organism>
<reference evidence="2" key="1">
    <citation type="submission" date="2020-08" db="EMBL/GenBank/DDBJ databases">
        <title>Genome public.</title>
        <authorList>
            <person name="Liu C."/>
            <person name="Sun Q."/>
        </authorList>
    </citation>
    <scope>NUCLEOTIDE SEQUENCE</scope>
    <source>
        <strain evidence="2">NSJ-52</strain>
    </source>
</reference>